<feature type="compositionally biased region" description="Basic and acidic residues" evidence="1">
    <location>
        <begin position="102"/>
        <end position="117"/>
    </location>
</feature>
<reference evidence="3" key="1">
    <citation type="submission" date="2021-12" db="EMBL/GenBank/DDBJ databases">
        <title>Convergent genome expansion in fungi linked to evolution of root-endophyte symbiosis.</title>
        <authorList>
            <consortium name="DOE Joint Genome Institute"/>
            <person name="Ke Y.-H."/>
            <person name="Bonito G."/>
            <person name="Liao H.-L."/>
            <person name="Looney B."/>
            <person name="Rojas-Flechas A."/>
            <person name="Nash J."/>
            <person name="Hameed K."/>
            <person name="Schadt C."/>
            <person name="Martin F."/>
            <person name="Crous P.W."/>
            <person name="Miettinen O."/>
            <person name="Magnuson J.K."/>
            <person name="Labbe J."/>
            <person name="Jacobson D."/>
            <person name="Doktycz M.J."/>
            <person name="Veneault-Fourrey C."/>
            <person name="Kuo A."/>
            <person name="Mondo S."/>
            <person name="Calhoun S."/>
            <person name="Riley R."/>
            <person name="Ohm R."/>
            <person name="LaButti K."/>
            <person name="Andreopoulos B."/>
            <person name="Pangilinan J."/>
            <person name="Nolan M."/>
            <person name="Tritt A."/>
            <person name="Clum A."/>
            <person name="Lipzen A."/>
            <person name="Daum C."/>
            <person name="Barry K."/>
            <person name="Grigoriev I.V."/>
            <person name="Vilgalys R."/>
        </authorList>
    </citation>
    <scope>NUCLEOTIDE SEQUENCE</scope>
    <source>
        <strain evidence="3">PMI_201</strain>
    </source>
</reference>
<evidence type="ECO:0000256" key="1">
    <source>
        <dbReference type="SAM" id="MobiDB-lite"/>
    </source>
</evidence>
<sequence length="117" mass="12562">MVQPNIVIALILIILMVIFSIAIVVVCRNAGLNRYDTLYDEESMSGPPSHLPGPKPTTPYATHFRPHGTVVAEQSSLPHGLIGHPPSKPSKPSKPGSYGPLQDDHGETQASVDSRDT</sequence>
<dbReference type="GeneID" id="70251363"/>
<keyword evidence="2" id="KW-1133">Transmembrane helix</keyword>
<keyword evidence="2" id="KW-0472">Membrane</keyword>
<name>A0AAD4KJ69_9EURO</name>
<comment type="caution">
    <text evidence="3">The sequence shown here is derived from an EMBL/GenBank/DDBJ whole genome shotgun (WGS) entry which is preliminary data.</text>
</comment>
<feature type="region of interest" description="Disordered" evidence="1">
    <location>
        <begin position="40"/>
        <end position="117"/>
    </location>
</feature>
<dbReference type="EMBL" id="JAJTJA010000012">
    <property type="protein sequence ID" value="KAH8691518.1"/>
    <property type="molecule type" value="Genomic_DNA"/>
</dbReference>
<feature type="transmembrane region" description="Helical" evidence="2">
    <location>
        <begin position="6"/>
        <end position="27"/>
    </location>
</feature>
<proteinExistence type="predicted"/>
<evidence type="ECO:0000313" key="3">
    <source>
        <dbReference type="EMBL" id="KAH8691518.1"/>
    </source>
</evidence>
<keyword evidence="4" id="KW-1185">Reference proteome</keyword>
<dbReference type="RefSeq" id="XP_046067610.1">
    <property type="nucleotide sequence ID" value="XM_046221076.1"/>
</dbReference>
<dbReference type="AlphaFoldDB" id="A0AAD4KJ69"/>
<organism evidence="3 4">
    <name type="scientific">Talaromyces proteolyticus</name>
    <dbReference type="NCBI Taxonomy" id="1131652"/>
    <lineage>
        <taxon>Eukaryota</taxon>
        <taxon>Fungi</taxon>
        <taxon>Dikarya</taxon>
        <taxon>Ascomycota</taxon>
        <taxon>Pezizomycotina</taxon>
        <taxon>Eurotiomycetes</taxon>
        <taxon>Eurotiomycetidae</taxon>
        <taxon>Eurotiales</taxon>
        <taxon>Trichocomaceae</taxon>
        <taxon>Talaromyces</taxon>
        <taxon>Talaromyces sect. Bacilispori</taxon>
    </lineage>
</organism>
<protein>
    <submittedName>
        <fullName evidence="3">Uncharacterized protein</fullName>
    </submittedName>
</protein>
<dbReference type="Proteomes" id="UP001201262">
    <property type="component" value="Unassembled WGS sequence"/>
</dbReference>
<keyword evidence="2" id="KW-0812">Transmembrane</keyword>
<gene>
    <name evidence="3" type="ORF">BGW36DRAFT_432068</name>
</gene>
<evidence type="ECO:0000256" key="2">
    <source>
        <dbReference type="SAM" id="Phobius"/>
    </source>
</evidence>
<accession>A0AAD4KJ69</accession>
<evidence type="ECO:0000313" key="4">
    <source>
        <dbReference type="Proteomes" id="UP001201262"/>
    </source>
</evidence>